<dbReference type="PANTHER" id="PTHR10744">
    <property type="entry name" value="40S RIBOSOMAL PROTEIN S11 FAMILY MEMBER"/>
    <property type="match status" value="1"/>
</dbReference>
<reference evidence="7" key="1">
    <citation type="submission" date="2019-07" db="EMBL/GenBank/DDBJ databases">
        <authorList>
            <person name="Zhang J."/>
            <person name="Liu T."/>
        </authorList>
    </citation>
    <scope>NUCLEOTIDE SEQUENCE</scope>
</reference>
<evidence type="ECO:0000256" key="2">
    <source>
        <dbReference type="ARBA" id="ARBA00022884"/>
    </source>
</evidence>
<evidence type="ECO:0000256" key="3">
    <source>
        <dbReference type="ARBA" id="ARBA00022980"/>
    </source>
</evidence>
<dbReference type="NCBIfam" id="TIGR03635">
    <property type="entry name" value="uS17_bact"/>
    <property type="match status" value="1"/>
</dbReference>
<dbReference type="NCBIfam" id="NF004123">
    <property type="entry name" value="PRK05610.1"/>
    <property type="match status" value="1"/>
</dbReference>
<gene>
    <name evidence="7" type="primary">rps17</name>
</gene>
<dbReference type="AlphaFoldDB" id="A0A8E7PGU5"/>
<accession>A0A8E7PGU5</accession>
<evidence type="ECO:0000256" key="6">
    <source>
        <dbReference type="ARBA" id="ARBA00035308"/>
    </source>
</evidence>
<dbReference type="InterPro" id="IPR019984">
    <property type="entry name" value="Ribosomal_uS17_bact/chlr"/>
</dbReference>
<dbReference type="InterPro" id="IPR000266">
    <property type="entry name" value="Ribosomal_uS17"/>
</dbReference>
<organism evidence="7">
    <name type="scientific">Betaphycus gelatinus</name>
    <dbReference type="NCBI Taxonomy" id="1191690"/>
    <lineage>
        <taxon>Eukaryota</taxon>
        <taxon>Rhodophyta</taxon>
        <taxon>Florideophyceae</taxon>
        <taxon>Rhodymeniophycidae</taxon>
        <taxon>Gigartinales</taxon>
        <taxon>Solieriaceae</taxon>
        <taxon>Betaphycus</taxon>
    </lineage>
</organism>
<keyword evidence="7" id="KW-0934">Plastid</keyword>
<dbReference type="CDD" id="cd00364">
    <property type="entry name" value="Ribosomal_uS17"/>
    <property type="match status" value="1"/>
</dbReference>
<dbReference type="Pfam" id="PF00366">
    <property type="entry name" value="Ribosomal_S17"/>
    <property type="match status" value="1"/>
</dbReference>
<dbReference type="EMBL" id="MN240356">
    <property type="protein sequence ID" value="QVY58034.1"/>
    <property type="molecule type" value="Genomic_DNA"/>
</dbReference>
<dbReference type="GO" id="GO:0022627">
    <property type="term" value="C:cytosolic small ribosomal subunit"/>
    <property type="evidence" value="ECO:0007669"/>
    <property type="project" value="TreeGrafter"/>
</dbReference>
<protein>
    <recommendedName>
        <fullName evidence="5">Small ribosomal subunit protein uS17c</fullName>
    </recommendedName>
    <alternativeName>
        <fullName evidence="6">30S ribosomal protein S17, chloroplastic</fullName>
    </alternativeName>
</protein>
<geneLocation type="plastid" evidence="7"/>
<dbReference type="PANTHER" id="PTHR10744:SF1">
    <property type="entry name" value="SMALL RIBOSOMAL SUBUNIT PROTEIN US17M"/>
    <property type="match status" value="1"/>
</dbReference>
<evidence type="ECO:0000256" key="4">
    <source>
        <dbReference type="ARBA" id="ARBA00023274"/>
    </source>
</evidence>
<evidence type="ECO:0000256" key="5">
    <source>
        <dbReference type="ARBA" id="ARBA00035251"/>
    </source>
</evidence>
<name>A0A8E7PGU5_9FLOR</name>
<proteinExistence type="inferred from homology"/>
<dbReference type="HAMAP" id="MF_01345_B">
    <property type="entry name" value="Ribosomal_uS17_B"/>
    <property type="match status" value="1"/>
</dbReference>
<dbReference type="GO" id="GO:0006412">
    <property type="term" value="P:translation"/>
    <property type="evidence" value="ECO:0007669"/>
    <property type="project" value="InterPro"/>
</dbReference>
<keyword evidence="2" id="KW-0694">RNA-binding</keyword>
<dbReference type="GO" id="GO:0003723">
    <property type="term" value="F:RNA binding"/>
    <property type="evidence" value="ECO:0007669"/>
    <property type="project" value="UniProtKB-KW"/>
</dbReference>
<comment type="function">
    <text evidence="1">One of the primary rRNA binding proteins, it binds specifically to the 5'-end of 16S ribosomal RNA.</text>
</comment>
<evidence type="ECO:0000256" key="1">
    <source>
        <dbReference type="ARBA" id="ARBA00002932"/>
    </source>
</evidence>
<evidence type="ECO:0000313" key="7">
    <source>
        <dbReference type="EMBL" id="QVY58034.1"/>
    </source>
</evidence>
<sequence>MPKQETIGIVISNKMQKTITVAVKTKTAHKKYSKTITKTHKYYVHDENNQCEMGDVVKIQATKPISKQKRWTFVNRITK</sequence>
<reference evidence="7" key="2">
    <citation type="journal article" date="2021" name="Genomics">
        <title>Comparative analysis of mitochondrial genomes of Nirvanini and Evacanthini (Hemiptera: Cicadellidae) reveals an explicit evolutionary relationship.</title>
        <authorList>
            <person name="Du Y."/>
            <person name="Liang Z."/>
            <person name="Dietrich C.H."/>
            <person name="Dai W."/>
        </authorList>
    </citation>
    <scope>NUCLEOTIDE SEQUENCE</scope>
</reference>
<dbReference type="GO" id="GO:0003735">
    <property type="term" value="F:structural constituent of ribosome"/>
    <property type="evidence" value="ECO:0007669"/>
    <property type="project" value="InterPro"/>
</dbReference>
<keyword evidence="3 7" id="KW-0689">Ribosomal protein</keyword>
<keyword evidence="4" id="KW-0687">Ribonucleoprotein</keyword>